<protein>
    <recommendedName>
        <fullName evidence="11">Fucosyltransferase</fullName>
        <ecNumber evidence="11">2.4.1.-</ecNumber>
    </recommendedName>
</protein>
<evidence type="ECO:0000259" key="12">
    <source>
        <dbReference type="Pfam" id="PF00852"/>
    </source>
</evidence>
<dbReference type="PANTHER" id="PTHR11929:SF194">
    <property type="entry name" value="ALPHA-(1,3)-FUCOSYLTRANSFERASE 10"/>
    <property type="match status" value="1"/>
</dbReference>
<dbReference type="OrthoDB" id="427096at2759"/>
<evidence type="ECO:0000256" key="11">
    <source>
        <dbReference type="RuleBase" id="RU003832"/>
    </source>
</evidence>
<dbReference type="Proteomes" id="UP000663832">
    <property type="component" value="Unassembled WGS sequence"/>
</dbReference>
<feature type="transmembrane region" description="Helical" evidence="11">
    <location>
        <begin position="20"/>
        <end position="37"/>
    </location>
</feature>
<dbReference type="AlphaFoldDB" id="A0A814CLH6"/>
<dbReference type="EMBL" id="CAJNOM010000057">
    <property type="protein sequence ID" value="CAF0941937.1"/>
    <property type="molecule type" value="Genomic_DNA"/>
</dbReference>
<gene>
    <name evidence="13" type="ORF">QVE165_LOCUS11706</name>
</gene>
<evidence type="ECO:0000256" key="3">
    <source>
        <dbReference type="ARBA" id="ARBA00022676"/>
    </source>
</evidence>
<keyword evidence="4 11" id="KW-0808">Transferase</keyword>
<dbReference type="FunFam" id="3.40.50.11660:FF:000002">
    <property type="entry name" value="Alpha-(1,3)-fucosyltransferase"/>
    <property type="match status" value="1"/>
</dbReference>
<comment type="caution">
    <text evidence="13">The sequence shown here is derived from an EMBL/GenBank/DDBJ whole genome shotgun (WGS) entry which is preliminary data.</text>
</comment>
<keyword evidence="3 11" id="KW-0328">Glycosyltransferase</keyword>
<dbReference type="SUPFAM" id="SSF53756">
    <property type="entry name" value="UDP-Glycosyltransferase/glycogen phosphorylase"/>
    <property type="match status" value="1"/>
</dbReference>
<comment type="pathway">
    <text evidence="1">Protein modification; protein glycosylation.</text>
</comment>
<keyword evidence="5 11" id="KW-0812">Transmembrane</keyword>
<dbReference type="PANTHER" id="PTHR11929">
    <property type="entry name" value="ALPHA- 1,3 -FUCOSYLTRANSFERASE"/>
    <property type="match status" value="1"/>
</dbReference>
<comment type="subcellular location">
    <subcellularLocation>
        <location evidence="10">Endomembrane system</location>
        <topology evidence="10">Single-pass type II membrane protein</topology>
    </subcellularLocation>
    <subcellularLocation>
        <location evidence="11">Golgi apparatus</location>
        <location evidence="11">Golgi stack membrane</location>
        <topology evidence="11">Single-pass type II membrane protein</topology>
    </subcellularLocation>
</comment>
<dbReference type="Pfam" id="PF00852">
    <property type="entry name" value="Glyco_transf_10"/>
    <property type="match status" value="1"/>
</dbReference>
<evidence type="ECO:0000256" key="2">
    <source>
        <dbReference type="ARBA" id="ARBA00008919"/>
    </source>
</evidence>
<evidence type="ECO:0000256" key="1">
    <source>
        <dbReference type="ARBA" id="ARBA00004922"/>
    </source>
</evidence>
<keyword evidence="8 11" id="KW-0472">Membrane</keyword>
<dbReference type="InterPro" id="IPR001503">
    <property type="entry name" value="Glyco_trans_10"/>
</dbReference>
<keyword evidence="14" id="KW-1185">Reference proteome</keyword>
<dbReference type="EC" id="2.4.1.-" evidence="11"/>
<reference evidence="13" key="1">
    <citation type="submission" date="2021-02" db="EMBL/GenBank/DDBJ databases">
        <authorList>
            <person name="Nowell W R."/>
        </authorList>
    </citation>
    <scope>NUCLEOTIDE SEQUENCE</scope>
</reference>
<dbReference type="GO" id="GO:0032580">
    <property type="term" value="C:Golgi cisterna membrane"/>
    <property type="evidence" value="ECO:0007669"/>
    <property type="project" value="UniProtKB-SubCell"/>
</dbReference>
<name>A0A814CLH6_9BILA</name>
<evidence type="ECO:0000313" key="14">
    <source>
        <dbReference type="Proteomes" id="UP000663832"/>
    </source>
</evidence>
<feature type="domain" description="Fucosyltransferase C-terminal" evidence="12">
    <location>
        <begin position="223"/>
        <end position="369"/>
    </location>
</feature>
<evidence type="ECO:0000256" key="8">
    <source>
        <dbReference type="ARBA" id="ARBA00023136"/>
    </source>
</evidence>
<keyword evidence="9" id="KW-0325">Glycoprotein</keyword>
<keyword evidence="11" id="KW-0333">Golgi apparatus</keyword>
<evidence type="ECO:0000256" key="10">
    <source>
        <dbReference type="ARBA" id="ARBA00060399"/>
    </source>
</evidence>
<proteinExistence type="inferred from homology"/>
<evidence type="ECO:0000313" key="13">
    <source>
        <dbReference type="EMBL" id="CAF0941937.1"/>
    </source>
</evidence>
<dbReference type="UniPathway" id="UPA00378"/>
<organism evidence="13 14">
    <name type="scientific">Adineta steineri</name>
    <dbReference type="NCBI Taxonomy" id="433720"/>
    <lineage>
        <taxon>Eukaryota</taxon>
        <taxon>Metazoa</taxon>
        <taxon>Spiralia</taxon>
        <taxon>Gnathifera</taxon>
        <taxon>Rotifera</taxon>
        <taxon>Eurotatoria</taxon>
        <taxon>Bdelloidea</taxon>
        <taxon>Adinetida</taxon>
        <taxon>Adinetidae</taxon>
        <taxon>Adineta</taxon>
    </lineage>
</organism>
<dbReference type="InterPro" id="IPR038577">
    <property type="entry name" value="GT10-like_C_sf"/>
</dbReference>
<comment type="similarity">
    <text evidence="2 11">Belongs to the glycosyltransferase 10 family.</text>
</comment>
<evidence type="ECO:0000256" key="6">
    <source>
        <dbReference type="ARBA" id="ARBA00022968"/>
    </source>
</evidence>
<accession>A0A814CLH6</accession>
<evidence type="ECO:0000256" key="5">
    <source>
        <dbReference type="ARBA" id="ARBA00022692"/>
    </source>
</evidence>
<keyword evidence="7 11" id="KW-1133">Transmembrane helix</keyword>
<dbReference type="GO" id="GO:0046920">
    <property type="term" value="F:alpha-(1-&gt;3)-fucosyltransferase activity"/>
    <property type="evidence" value="ECO:0007669"/>
    <property type="project" value="TreeGrafter"/>
</dbReference>
<sequence>MRLFIRHLSTLCRSRRRVPFLFLIGTLLSIVFISYLINHNQQTENFIKQTSKIADDQLKTANKLSTLVPKTSHIQKKGGGAWPIDEKGRSLKNHFLVLDLTGFFGGGASEGEQVQCPSSNTSFTWTRQQNRVNEIDFVVSHDAQGGGNIPFDRLQLNENQQQYSMAFVMESEVHSSTGDGWAKFNFIMTYDLDNSYPEPATYFDMNIHLIDLLSPPSVPFDQKDKDAYAVWIISNCNAHNGRQDFVGKLMNEIKIDSYGSCLNNKKGYSARMVDNANAYKKYKFVIAIENSNCFDYVTEKLVKAVEGGSIPIVAGYNNRSDYRRYMPKHSFLNIFDYKTIKELADDIKRIGNNKTLYESYLWYKNHSKNIEELKTLSLNEKLKHFADVVGANATMITNGIAGKERSENKICKLTRFVRQTPWQDIAAHKKIPRADANTACLPGRYILTHFKS</sequence>
<evidence type="ECO:0000256" key="4">
    <source>
        <dbReference type="ARBA" id="ARBA00022679"/>
    </source>
</evidence>
<evidence type="ECO:0000256" key="7">
    <source>
        <dbReference type="ARBA" id="ARBA00022989"/>
    </source>
</evidence>
<evidence type="ECO:0000256" key="9">
    <source>
        <dbReference type="ARBA" id="ARBA00023180"/>
    </source>
</evidence>
<dbReference type="Gene3D" id="3.40.50.11660">
    <property type="entry name" value="Glycosyl transferase family 10, C-terminal domain"/>
    <property type="match status" value="1"/>
</dbReference>
<dbReference type="InterPro" id="IPR055270">
    <property type="entry name" value="Glyco_tran_10_C"/>
</dbReference>
<keyword evidence="6" id="KW-0735">Signal-anchor</keyword>